<name>A0A5A7MY80_9PROT</name>
<keyword evidence="3" id="KW-1185">Reference proteome</keyword>
<feature type="domain" description="Prolyl 3,4-dihydroxylase TPA1/OFD1 N-terminal" evidence="1">
    <location>
        <begin position="155"/>
        <end position="247"/>
    </location>
</feature>
<dbReference type="GO" id="GO:0005737">
    <property type="term" value="C:cytoplasm"/>
    <property type="evidence" value="ECO:0007669"/>
    <property type="project" value="TreeGrafter"/>
</dbReference>
<dbReference type="AlphaFoldDB" id="A0A5A7MY80"/>
<sequence>MPETRPDDARTPPSIALNPALDRTAIAARLAERGRVQIHNILAPKSAERLAHCLEQETPWSFTYFDGEAACIVDHQDLATISRERWTALQRKLFADARTGFSYAYGFYPVQESVRLHRDKGLFLLDFFAFLNGPEMLGLIRDILNDPHVAEADAQATRFGPSQFLTYHNDHVPGSNRRCAYVFNYTRQWLPDWGGYLQFFDDNKNGTEAFAPDFNTLNLFTVPQAHAVSFVTPFAGAYRYAISGWYRAKDSTVQE</sequence>
<protein>
    <submittedName>
        <fullName evidence="2">Proline hydroxylase</fullName>
    </submittedName>
</protein>
<dbReference type="InterPro" id="IPR051842">
    <property type="entry name" value="uS12_prolyl_hydroxylase"/>
</dbReference>
<comment type="caution">
    <text evidence="2">The sequence shown here is derived from an EMBL/GenBank/DDBJ whole genome shotgun (WGS) entry which is preliminary data.</text>
</comment>
<dbReference type="Gene3D" id="2.60.120.620">
    <property type="entry name" value="q2cbj1_9rhob like domain"/>
    <property type="match status" value="1"/>
</dbReference>
<evidence type="ECO:0000259" key="1">
    <source>
        <dbReference type="Pfam" id="PF13661"/>
    </source>
</evidence>
<dbReference type="Proteomes" id="UP000325187">
    <property type="component" value="Unassembled WGS sequence"/>
</dbReference>
<dbReference type="GO" id="GO:0006449">
    <property type="term" value="P:regulation of translational termination"/>
    <property type="evidence" value="ECO:0007669"/>
    <property type="project" value="TreeGrafter"/>
</dbReference>
<dbReference type="PANTHER" id="PTHR12117:SF0">
    <property type="entry name" value="PROLYL 3-HYDROXYLASE OGFOD1"/>
    <property type="match status" value="1"/>
</dbReference>
<evidence type="ECO:0000313" key="3">
    <source>
        <dbReference type="Proteomes" id="UP000325187"/>
    </source>
</evidence>
<accession>A0A5A7MY80</accession>
<reference evidence="2 3" key="1">
    <citation type="submission" date="2019-09" db="EMBL/GenBank/DDBJ databases">
        <title>NBRP : Genome information of microbial organism related human and environment.</title>
        <authorList>
            <person name="Hattori M."/>
            <person name="Oshima K."/>
            <person name="Inaba H."/>
            <person name="Suda W."/>
            <person name="Sakamoto M."/>
            <person name="Iino T."/>
            <person name="Kitahara M."/>
            <person name="Oshida Y."/>
            <person name="Iida T."/>
            <person name="Kudo T."/>
            <person name="Itoh T."/>
            <person name="Ohkuma M."/>
        </authorList>
    </citation>
    <scope>NUCLEOTIDE SEQUENCE [LARGE SCALE GENOMIC DNA]</scope>
    <source>
        <strain evidence="2 3">Mie-1</strain>
    </source>
</reference>
<proteinExistence type="predicted"/>
<dbReference type="PANTHER" id="PTHR12117">
    <property type="entry name" value="HISTONE ACETYLTRANSFERASE COMPLEX"/>
    <property type="match status" value="1"/>
</dbReference>
<dbReference type="EMBL" id="BKCM01000002">
    <property type="protein sequence ID" value="GEQ99805.1"/>
    <property type="molecule type" value="Genomic_DNA"/>
</dbReference>
<gene>
    <name evidence="2" type="ORF">JCM17845_04290</name>
</gene>
<dbReference type="GO" id="GO:0031543">
    <property type="term" value="F:peptidyl-proline dioxygenase activity"/>
    <property type="evidence" value="ECO:0007669"/>
    <property type="project" value="TreeGrafter"/>
</dbReference>
<dbReference type="RefSeq" id="WP_210432150.1">
    <property type="nucleotide sequence ID" value="NZ_BKCM01000002.1"/>
</dbReference>
<dbReference type="InterPro" id="IPR039558">
    <property type="entry name" value="TPA1/OFD1_N"/>
</dbReference>
<evidence type="ECO:0000313" key="2">
    <source>
        <dbReference type="EMBL" id="GEQ99805.1"/>
    </source>
</evidence>
<dbReference type="Pfam" id="PF13661">
    <property type="entry name" value="2OG-FeII_Oxy_4"/>
    <property type="match status" value="1"/>
</dbReference>
<organism evidence="2 3">
    <name type="scientific">Iodidimonas gelatinilytica</name>
    <dbReference type="NCBI Taxonomy" id="1236966"/>
    <lineage>
        <taxon>Bacteria</taxon>
        <taxon>Pseudomonadati</taxon>
        <taxon>Pseudomonadota</taxon>
        <taxon>Alphaproteobacteria</taxon>
        <taxon>Iodidimonadales</taxon>
        <taxon>Iodidimonadaceae</taxon>
        <taxon>Iodidimonas</taxon>
    </lineage>
</organism>